<sequence>MAKQVGKAGSGARKMAEKRTLIIYGTLLGFILAGSFLLKFAGKILLFNSYWVNLFGLLIAGVGIGVFIAVFMIATDSKEVDQPINRALKGAKAEEKISEILGQLPEGYTVFNDFPCPMGNIDHIVVGPTGIFIIETKSHSGEVTLSQEGKLLLNSKELEKDFLKQVLGQTFWLKERMVGLLEKTPFINPIIVFTNAFVKIDKPVKGVRIVNKKWLIDAINENKVQLSDEAIKRIVSFLTVIKQE</sequence>
<reference evidence="4" key="1">
    <citation type="submission" date="2016-12" db="EMBL/GenBank/DDBJ databases">
        <title>Draft Genome Sequences od Carboxydothermus pertinax and islandicus, Hydrogenogenic Carboxydotrophic Bacteria.</title>
        <authorList>
            <person name="Fukuyama Y."/>
            <person name="Ohmae K."/>
            <person name="Yoneda Y."/>
            <person name="Yoshida T."/>
            <person name="Sako Y."/>
        </authorList>
    </citation>
    <scope>NUCLEOTIDE SEQUENCE [LARGE SCALE GENOMIC DNA]</scope>
    <source>
        <strain evidence="4">Ug1</strain>
    </source>
</reference>
<dbReference type="Pfam" id="PF08378">
    <property type="entry name" value="NERD"/>
    <property type="match status" value="1"/>
</dbReference>
<dbReference type="InterPro" id="IPR011528">
    <property type="entry name" value="NERD"/>
</dbReference>
<evidence type="ECO:0000313" key="3">
    <source>
        <dbReference type="EMBL" id="GAV22723.1"/>
    </source>
</evidence>
<keyword evidence="1" id="KW-0472">Membrane</keyword>
<feature type="transmembrane region" description="Helical" evidence="1">
    <location>
        <begin position="50"/>
        <end position="74"/>
    </location>
</feature>
<gene>
    <name evidence="3" type="ORF">cpu_12330</name>
</gene>
<dbReference type="PROSITE" id="PS50965">
    <property type="entry name" value="NERD"/>
    <property type="match status" value="1"/>
</dbReference>
<feature type="domain" description="NERD" evidence="2">
    <location>
        <begin position="89"/>
        <end position="200"/>
    </location>
</feature>
<organism evidence="3 4">
    <name type="scientific">Carboxydothermus pertinax</name>
    <dbReference type="NCBI Taxonomy" id="870242"/>
    <lineage>
        <taxon>Bacteria</taxon>
        <taxon>Bacillati</taxon>
        <taxon>Bacillota</taxon>
        <taxon>Clostridia</taxon>
        <taxon>Thermoanaerobacterales</taxon>
        <taxon>Thermoanaerobacteraceae</taxon>
        <taxon>Carboxydothermus</taxon>
    </lineage>
</organism>
<keyword evidence="4" id="KW-1185">Reference proteome</keyword>
<feature type="transmembrane region" description="Helical" evidence="1">
    <location>
        <begin position="21"/>
        <end position="38"/>
    </location>
</feature>
<keyword evidence="1" id="KW-1133">Transmembrane helix</keyword>
<dbReference type="EMBL" id="BDJK01000018">
    <property type="protein sequence ID" value="GAV22723.1"/>
    <property type="molecule type" value="Genomic_DNA"/>
</dbReference>
<dbReference type="OrthoDB" id="9813328at2"/>
<accession>A0A1L8CUY5</accession>
<evidence type="ECO:0000313" key="4">
    <source>
        <dbReference type="Proteomes" id="UP000187485"/>
    </source>
</evidence>
<evidence type="ECO:0000259" key="2">
    <source>
        <dbReference type="PROSITE" id="PS50965"/>
    </source>
</evidence>
<comment type="caution">
    <text evidence="3">The sequence shown here is derived from an EMBL/GenBank/DDBJ whole genome shotgun (WGS) entry which is preliminary data.</text>
</comment>
<dbReference type="Proteomes" id="UP000187485">
    <property type="component" value="Unassembled WGS sequence"/>
</dbReference>
<dbReference type="AlphaFoldDB" id="A0A1L8CUY5"/>
<evidence type="ECO:0000256" key="1">
    <source>
        <dbReference type="SAM" id="Phobius"/>
    </source>
</evidence>
<proteinExistence type="predicted"/>
<dbReference type="RefSeq" id="WP_075859194.1">
    <property type="nucleotide sequence ID" value="NZ_BDJK01000018.1"/>
</dbReference>
<protein>
    <recommendedName>
        <fullName evidence="2">NERD domain-containing protein</fullName>
    </recommendedName>
</protein>
<name>A0A1L8CUY5_9THEO</name>
<keyword evidence="1" id="KW-0812">Transmembrane</keyword>